<dbReference type="PANTHER" id="PTHR45588:SF1">
    <property type="entry name" value="WW DOMAIN-CONTAINING PROTEIN"/>
    <property type="match status" value="1"/>
</dbReference>
<evidence type="ECO:0000313" key="2">
    <source>
        <dbReference type="EMBL" id="MBW8269520.1"/>
    </source>
</evidence>
<reference evidence="2 3" key="1">
    <citation type="submission" date="2021-08" db="EMBL/GenBank/DDBJ databases">
        <title>Caldovatus sediminis gen. nov., sp. nov., a moderately thermophilic bacterium isolated from a hot spring.</title>
        <authorList>
            <person name="Hu C.-J."/>
            <person name="Li W.-J."/>
            <person name="Xian W.-D."/>
        </authorList>
    </citation>
    <scope>NUCLEOTIDE SEQUENCE [LARGE SCALE GENOMIC DNA]</scope>
    <source>
        <strain evidence="2 3">SYSU G05006</strain>
    </source>
</reference>
<proteinExistence type="predicted"/>
<gene>
    <name evidence="2" type="ORF">K1J50_08480</name>
</gene>
<organism evidence="2 3">
    <name type="scientific">Caldovatus aquaticus</name>
    <dbReference type="NCBI Taxonomy" id="2865671"/>
    <lineage>
        <taxon>Bacteria</taxon>
        <taxon>Pseudomonadati</taxon>
        <taxon>Pseudomonadota</taxon>
        <taxon>Alphaproteobacteria</taxon>
        <taxon>Acetobacterales</taxon>
        <taxon>Roseomonadaceae</taxon>
        <taxon>Caldovatus</taxon>
    </lineage>
</organism>
<keyword evidence="3" id="KW-1185">Reference proteome</keyword>
<evidence type="ECO:0000256" key="1">
    <source>
        <dbReference type="SAM" id="SignalP"/>
    </source>
</evidence>
<sequence length="531" mass="57854">MPHRAVAALPVALGLAFAAPQAAGQQAQHGHAPPSVLGTVAFPVACDAAAQAAFNRGMTFQHSFWYQAAAEAFREARQADPGCTMTHWGEALSLLTNPYSPPTPANLRRGRALLEEAKRLGARNEREAGYIEALSLVFAGDDLAQHRARLGAYRDAMARLHQRFPDDSEAAIQYALVLGVAASPADKTYADQLRGAEILEREWQRQPDHPGIVHYLIHLYDYPSLAGRGTRAAERYAALAADAPHALHMPSHIFTRVGRWEDSIATNRRAAERAVAANDTEQEFHAHDYLVYAYLQTGQDQAARRAIDGVGRTGAERRQAHAFAAAAMPARYALERGAWAEAAALTPQRTDYPFADALTHFARAIGFARAGRPQEAAADTEALGRIAAGLRGRDAYWAEQVEIQRQAAEGWVAFASGRREDGLATLREAAEREGRTEKHVVTPGPLAPARELYAEALLEAGRPAEAQREFEAVQRTEPRRFRAVHGAARAAELAGDREAARRGYEQVLAIAARADTQRPELAAARAYLGRN</sequence>
<comment type="caution">
    <text evidence="2">The sequence shown here is derived from an EMBL/GenBank/DDBJ whole genome shotgun (WGS) entry which is preliminary data.</text>
</comment>
<feature type="signal peptide" evidence="1">
    <location>
        <begin position="1"/>
        <end position="22"/>
    </location>
</feature>
<evidence type="ECO:0000313" key="3">
    <source>
        <dbReference type="Proteomes" id="UP001519924"/>
    </source>
</evidence>
<keyword evidence="1" id="KW-0732">Signal</keyword>
<dbReference type="Proteomes" id="UP001519924">
    <property type="component" value="Unassembled WGS sequence"/>
</dbReference>
<dbReference type="Gene3D" id="1.25.40.10">
    <property type="entry name" value="Tetratricopeptide repeat domain"/>
    <property type="match status" value="2"/>
</dbReference>
<accession>A0ABS7F1N2</accession>
<dbReference type="SUPFAM" id="SSF48452">
    <property type="entry name" value="TPR-like"/>
    <property type="match status" value="2"/>
</dbReference>
<dbReference type="PANTHER" id="PTHR45588">
    <property type="entry name" value="TPR DOMAIN-CONTAINING PROTEIN"/>
    <property type="match status" value="1"/>
</dbReference>
<dbReference type="InterPro" id="IPR011990">
    <property type="entry name" value="TPR-like_helical_dom_sf"/>
</dbReference>
<protein>
    <submittedName>
        <fullName evidence="2">Bacterial transcriptional activator domain-containing protein</fullName>
    </submittedName>
</protein>
<dbReference type="EMBL" id="JAHZUY010000016">
    <property type="protein sequence ID" value="MBW8269520.1"/>
    <property type="molecule type" value="Genomic_DNA"/>
</dbReference>
<name>A0ABS7F1N2_9PROT</name>
<dbReference type="RefSeq" id="WP_220117275.1">
    <property type="nucleotide sequence ID" value="NZ_JAHZUY010000016.1"/>
</dbReference>
<feature type="chain" id="PRO_5045959920" evidence="1">
    <location>
        <begin position="23"/>
        <end position="531"/>
    </location>
</feature>